<keyword evidence="3" id="KW-0520">NAD</keyword>
<dbReference type="GO" id="GO:0051287">
    <property type="term" value="F:NAD binding"/>
    <property type="evidence" value="ECO:0007669"/>
    <property type="project" value="InterPro"/>
</dbReference>
<sequence length="318" mass="33030">MSAVLGGKHVLALIALPDATLDALRRDYTLHYHPDGWSETLPAGVDPVNVRAVVTNGSTGLSDSQMAALPALEIVSAFGAGYENVDVAAATRRGIVVTHAPGANAATVADHAIGLMLALARGYAPLTEAVRVGRWRSSRAERPTLTGARLGLVGMGRIGRLIASRAQGFDMTLGYHARRPHVDAPGRYYANLIELAAASDFLVIACNGGAATRHLVSSEVLKALGPNGFVVNVARGSVLDTQALIDALADAAIAGAGLDVIEDEPEVPRALLDHPDVLVTPHIAGRSPASLIAQRDALLASLSQHFAHALIEFAVPSA</sequence>
<evidence type="ECO:0000256" key="2">
    <source>
        <dbReference type="ARBA" id="ARBA00023002"/>
    </source>
</evidence>
<dbReference type="GO" id="GO:0005829">
    <property type="term" value="C:cytosol"/>
    <property type="evidence" value="ECO:0007669"/>
    <property type="project" value="TreeGrafter"/>
</dbReference>
<dbReference type="EC" id="1.1.1.215" evidence="5"/>
<feature type="domain" description="D-isomer specific 2-hydroxyacid dehydrogenase NAD-binding" evidence="4">
    <location>
        <begin position="113"/>
        <end position="284"/>
    </location>
</feature>
<dbReference type="InterPro" id="IPR050223">
    <property type="entry name" value="D-isomer_2-hydroxyacid_DH"/>
</dbReference>
<dbReference type="RefSeq" id="WP_175054878.1">
    <property type="nucleotide sequence ID" value="NZ_CADIKC010000021.1"/>
</dbReference>
<dbReference type="PANTHER" id="PTHR10996">
    <property type="entry name" value="2-HYDROXYACID DEHYDROGENASE-RELATED"/>
    <property type="match status" value="1"/>
</dbReference>
<dbReference type="CDD" id="cd12156">
    <property type="entry name" value="HPPR"/>
    <property type="match status" value="1"/>
</dbReference>
<dbReference type="Gene3D" id="3.40.50.720">
    <property type="entry name" value="NAD(P)-binding Rossmann-like Domain"/>
    <property type="match status" value="2"/>
</dbReference>
<dbReference type="InterPro" id="IPR036291">
    <property type="entry name" value="NAD(P)-bd_dom_sf"/>
</dbReference>
<dbReference type="InterPro" id="IPR006140">
    <property type="entry name" value="D-isomer_DH_NAD-bd"/>
</dbReference>
<keyword evidence="6" id="KW-1185">Reference proteome</keyword>
<name>A0A6J5CU31_9BURK</name>
<dbReference type="Proteomes" id="UP000494255">
    <property type="component" value="Unassembled WGS sequence"/>
</dbReference>
<evidence type="ECO:0000256" key="1">
    <source>
        <dbReference type="ARBA" id="ARBA00022857"/>
    </source>
</evidence>
<dbReference type="AlphaFoldDB" id="A0A6J5CU31"/>
<dbReference type="SUPFAM" id="SSF52283">
    <property type="entry name" value="Formate/glycerate dehydrogenase catalytic domain-like"/>
    <property type="match status" value="1"/>
</dbReference>
<evidence type="ECO:0000313" key="5">
    <source>
        <dbReference type="EMBL" id="CAB3745342.1"/>
    </source>
</evidence>
<accession>A0A6J5CU31</accession>
<dbReference type="SUPFAM" id="SSF51735">
    <property type="entry name" value="NAD(P)-binding Rossmann-fold domains"/>
    <property type="match status" value="1"/>
</dbReference>
<dbReference type="GO" id="GO:0030267">
    <property type="term" value="F:glyoxylate reductase (NADPH) activity"/>
    <property type="evidence" value="ECO:0007669"/>
    <property type="project" value="TreeGrafter"/>
</dbReference>
<evidence type="ECO:0000259" key="4">
    <source>
        <dbReference type="Pfam" id="PF02826"/>
    </source>
</evidence>
<reference evidence="5 6" key="1">
    <citation type="submission" date="2020-04" db="EMBL/GenBank/DDBJ databases">
        <authorList>
            <person name="De Canck E."/>
        </authorList>
    </citation>
    <scope>NUCLEOTIDE SEQUENCE [LARGE SCALE GENOMIC DNA]</scope>
    <source>
        <strain evidence="5 6">LMG 24238</strain>
    </source>
</reference>
<dbReference type="GO" id="GO:0008873">
    <property type="term" value="F:gluconate 2-dehydrogenase activity"/>
    <property type="evidence" value="ECO:0007669"/>
    <property type="project" value="UniProtKB-EC"/>
</dbReference>
<dbReference type="EMBL" id="CADIKC010000021">
    <property type="protein sequence ID" value="CAB3745342.1"/>
    <property type="molecule type" value="Genomic_DNA"/>
</dbReference>
<evidence type="ECO:0000256" key="3">
    <source>
        <dbReference type="ARBA" id="ARBA00023027"/>
    </source>
</evidence>
<dbReference type="GO" id="GO:0016618">
    <property type="term" value="F:hydroxypyruvate reductase [NAD(P)H] activity"/>
    <property type="evidence" value="ECO:0007669"/>
    <property type="project" value="TreeGrafter"/>
</dbReference>
<proteinExistence type="predicted"/>
<protein>
    <submittedName>
        <fullName evidence="5">2-ketogluconate reductase</fullName>
        <ecNumber evidence="5">1.1.1.215</ecNumber>
    </submittedName>
</protein>
<dbReference type="GeneID" id="97046052"/>
<dbReference type="Pfam" id="PF02826">
    <property type="entry name" value="2-Hacid_dh_C"/>
    <property type="match status" value="1"/>
</dbReference>
<evidence type="ECO:0000313" key="6">
    <source>
        <dbReference type="Proteomes" id="UP000494255"/>
    </source>
</evidence>
<dbReference type="FunFam" id="3.40.50.720:FF:000213">
    <property type="entry name" value="Putative 2-hydroxyacid dehydrogenase"/>
    <property type="match status" value="1"/>
</dbReference>
<dbReference type="PANTHER" id="PTHR10996:SF178">
    <property type="entry name" value="2-HYDROXYACID DEHYDROGENASE YGL185C-RELATED"/>
    <property type="match status" value="1"/>
</dbReference>
<organism evidence="5 6">
    <name type="scientific">Paraburkholderia sediminicola</name>
    <dbReference type="NCBI Taxonomy" id="458836"/>
    <lineage>
        <taxon>Bacteria</taxon>
        <taxon>Pseudomonadati</taxon>
        <taxon>Pseudomonadota</taxon>
        <taxon>Betaproteobacteria</taxon>
        <taxon>Burkholderiales</taxon>
        <taxon>Burkholderiaceae</taxon>
        <taxon>Paraburkholderia</taxon>
    </lineage>
</organism>
<gene>
    <name evidence="5" type="ORF">LMG24238_07508</name>
</gene>
<keyword evidence="1" id="KW-0521">NADP</keyword>
<keyword evidence="2 5" id="KW-0560">Oxidoreductase</keyword>